<dbReference type="Proteomes" id="UP000734511">
    <property type="component" value="Unassembled WGS sequence"/>
</dbReference>
<sequence>MHSIVNTEQAAAWNGAEGAHWADHQDDYDAVNAGFNAPLLAAAAIGAHDRVLDIGCGNGQVTRLAALRAARGGALGVDLSAPILERARATARREGVGNAEFVRGDAQVHPFEAAGFDVAVSRFGVMFFADPVAAFRNVHRALRPGGRLAFLSLQPVERNEVGTVLAALAGPRAAGPPDDGLSRAGAFSLADPARTQSLLADAGLRAVSVAPVEAAQTWGPDAPAAAAFLAGWGPVRTLLAAQPSAEAARELLQEALAPYATPDGVRLTGAAWLVTATA</sequence>
<evidence type="ECO:0000313" key="3">
    <source>
        <dbReference type="Proteomes" id="UP000734511"/>
    </source>
</evidence>
<protein>
    <submittedName>
        <fullName evidence="2">Methyltransferase domain-containing protein</fullName>
    </submittedName>
</protein>
<feature type="domain" description="Methyltransferase type 11" evidence="1">
    <location>
        <begin position="52"/>
        <end position="150"/>
    </location>
</feature>
<gene>
    <name evidence="2" type="ORF">HCN08_18185</name>
</gene>
<dbReference type="GO" id="GO:0008168">
    <property type="term" value="F:methyltransferase activity"/>
    <property type="evidence" value="ECO:0007669"/>
    <property type="project" value="UniProtKB-KW"/>
</dbReference>
<dbReference type="InterPro" id="IPR013216">
    <property type="entry name" value="Methyltransf_11"/>
</dbReference>
<dbReference type="InterPro" id="IPR029063">
    <property type="entry name" value="SAM-dependent_MTases_sf"/>
</dbReference>
<organism evidence="2 3">
    <name type="scientific">Actinacidiphila epipremni</name>
    <dbReference type="NCBI Taxonomy" id="2053013"/>
    <lineage>
        <taxon>Bacteria</taxon>
        <taxon>Bacillati</taxon>
        <taxon>Actinomycetota</taxon>
        <taxon>Actinomycetes</taxon>
        <taxon>Kitasatosporales</taxon>
        <taxon>Streptomycetaceae</taxon>
        <taxon>Actinacidiphila</taxon>
    </lineage>
</organism>
<dbReference type="Pfam" id="PF08241">
    <property type="entry name" value="Methyltransf_11"/>
    <property type="match status" value="1"/>
</dbReference>
<dbReference type="RefSeq" id="WP_167984184.1">
    <property type="nucleotide sequence ID" value="NZ_JAATEJ010000014.1"/>
</dbReference>
<name>A0ABX0ZU69_9ACTN</name>
<dbReference type="PANTHER" id="PTHR43591:SF24">
    <property type="entry name" value="2-METHOXY-6-POLYPRENYL-1,4-BENZOQUINOL METHYLASE, MITOCHONDRIAL"/>
    <property type="match status" value="1"/>
</dbReference>
<dbReference type="SUPFAM" id="SSF53335">
    <property type="entry name" value="S-adenosyl-L-methionine-dependent methyltransferases"/>
    <property type="match status" value="1"/>
</dbReference>
<evidence type="ECO:0000259" key="1">
    <source>
        <dbReference type="Pfam" id="PF08241"/>
    </source>
</evidence>
<dbReference type="EMBL" id="JAATEJ010000014">
    <property type="protein sequence ID" value="NJP45314.1"/>
    <property type="molecule type" value="Genomic_DNA"/>
</dbReference>
<keyword evidence="2" id="KW-0489">Methyltransferase</keyword>
<proteinExistence type="predicted"/>
<evidence type="ECO:0000313" key="2">
    <source>
        <dbReference type="EMBL" id="NJP45314.1"/>
    </source>
</evidence>
<keyword evidence="3" id="KW-1185">Reference proteome</keyword>
<dbReference type="PANTHER" id="PTHR43591">
    <property type="entry name" value="METHYLTRANSFERASE"/>
    <property type="match status" value="1"/>
</dbReference>
<dbReference type="Gene3D" id="3.40.50.150">
    <property type="entry name" value="Vaccinia Virus protein VP39"/>
    <property type="match status" value="1"/>
</dbReference>
<comment type="caution">
    <text evidence="2">The sequence shown here is derived from an EMBL/GenBank/DDBJ whole genome shotgun (WGS) entry which is preliminary data.</text>
</comment>
<reference evidence="2 3" key="1">
    <citation type="submission" date="2020-03" db="EMBL/GenBank/DDBJ databases">
        <title>WGS of actinomycetes isolated from Thailand.</title>
        <authorList>
            <person name="Thawai C."/>
        </authorList>
    </citation>
    <scope>NUCLEOTIDE SEQUENCE [LARGE SCALE GENOMIC DNA]</scope>
    <source>
        <strain evidence="2 3">PRB2-1</strain>
    </source>
</reference>
<keyword evidence="2" id="KW-0808">Transferase</keyword>
<dbReference type="CDD" id="cd02440">
    <property type="entry name" value="AdoMet_MTases"/>
    <property type="match status" value="1"/>
</dbReference>
<dbReference type="GO" id="GO:0032259">
    <property type="term" value="P:methylation"/>
    <property type="evidence" value="ECO:0007669"/>
    <property type="project" value="UniProtKB-KW"/>
</dbReference>
<accession>A0ABX0ZU69</accession>